<dbReference type="InterPro" id="IPR011990">
    <property type="entry name" value="TPR-like_helical_dom_sf"/>
</dbReference>
<name>A0A7W3TKV8_9GAMM</name>
<sequence length="938" mass="102923">MDAERWQRLSPLLDALLELEPEARTRRLQSLRDEDPGLAAELEALLALEGDNDDFLSEPLVMPPAGVGSGAEVGPYRLESLLGEGGMGQVWLASRADGLYQRRVALKLLRPGLTSNDLRLRFTREREILARLAHPNIARLLDAGISGDGLPYLALEYVDGTPITDYCREHRVPLAQRLRMFRQICDAVSHAHANLIVHRDLKPSNILVTPAGEVRLLDFGIAKLLDSEAPAPEQTGTGMRAFTLHYAAPEQIRGEPVTTMTDVYSLGVVLYELLTSSKPYRLKRHSDAEWEEAILTADPVRPSQAVLRDTATADDRAAQRRRGRVLAGDLDNIALRALAKRPEQRYPSVEALAQDIGRFEAGRPVMAQPQRLGYRFRKYVARHRWALATGLVVTLVLSTALALIAWQAREAVAEAARAQAMQDFMIGLFENAGRGREGEPLDLDSLLDGAVERGNLQLAREPRARAELLGVIARLRMGLGDQAQARALLEQQAAIIAQTADIPASLRLESLVLRGRLARQEGDAAACVTLLEPSLGDARREQAQLPPQAADFYSELGRCRQAMGARQGARQMFERAFAVRRDMRSDEVGTVQNLIDLADLQVEDGELQAALAGYRQAGERLQQRVGGQHGLQIDIGRRLAGVQRRLGRVEEAIATLRATLQLSAQVSGVGHETTLGVREQLVALYLDDNRFADAQAQLAEIHRERLQRLGPDDPAMISSHGLLGRVAWERNDLSTALVHLHDALRIARTARAGRADQERLVDALLRLATVLHEAGRDRDALPLLQEARQAIDAMPGADASQVDRLLGEVEIALDRGDAGRARLQRARAEAERRHGADSPQALRSEIAVLREGAGDGRPAAIARLDAIARMPRDGARASEVRPVAWRAAAFAAEARCRQGHVEAALGGLEQLETELEARQRDGSALRRDVTAIRQACGR</sequence>
<gene>
    <name evidence="9" type="ORF">H4F98_05190</name>
</gene>
<keyword evidence="10" id="KW-1185">Reference proteome</keyword>
<protein>
    <submittedName>
        <fullName evidence="9">Protein kinase</fullName>
    </submittedName>
</protein>
<dbReference type="PROSITE" id="PS50011">
    <property type="entry name" value="PROTEIN_KINASE_DOM"/>
    <property type="match status" value="1"/>
</dbReference>
<dbReference type="Gene3D" id="3.30.200.20">
    <property type="entry name" value="Phosphorylase Kinase, domain 1"/>
    <property type="match status" value="1"/>
</dbReference>
<feature type="binding site" evidence="5">
    <location>
        <position position="107"/>
    </location>
    <ligand>
        <name>ATP</name>
        <dbReference type="ChEBI" id="CHEBI:30616"/>
    </ligand>
</feature>
<keyword evidence="7" id="KW-0812">Transmembrane</keyword>
<dbReference type="Pfam" id="PF00069">
    <property type="entry name" value="Pkinase"/>
    <property type="match status" value="1"/>
</dbReference>
<dbReference type="Gene3D" id="1.25.40.10">
    <property type="entry name" value="Tetratricopeptide repeat domain"/>
    <property type="match status" value="2"/>
</dbReference>
<feature type="transmembrane region" description="Helical" evidence="7">
    <location>
        <begin position="385"/>
        <end position="406"/>
    </location>
</feature>
<feature type="coiled-coil region" evidence="6">
    <location>
        <begin position="901"/>
        <end position="928"/>
    </location>
</feature>
<dbReference type="AlphaFoldDB" id="A0A7W3TKV8"/>
<feature type="domain" description="Protein kinase" evidence="8">
    <location>
        <begin position="76"/>
        <end position="366"/>
    </location>
</feature>
<evidence type="ECO:0000256" key="7">
    <source>
        <dbReference type="SAM" id="Phobius"/>
    </source>
</evidence>
<dbReference type="GO" id="GO:0004674">
    <property type="term" value="F:protein serine/threonine kinase activity"/>
    <property type="evidence" value="ECO:0007669"/>
    <property type="project" value="TreeGrafter"/>
</dbReference>
<dbReference type="InterPro" id="IPR019734">
    <property type="entry name" value="TPR_rpt"/>
</dbReference>
<keyword evidence="7" id="KW-1133">Transmembrane helix</keyword>
<dbReference type="EMBL" id="JACHTF010000004">
    <property type="protein sequence ID" value="MBB1059964.1"/>
    <property type="molecule type" value="Genomic_DNA"/>
</dbReference>
<keyword evidence="6" id="KW-0175">Coiled coil</keyword>
<accession>A0A7W3TKV8</accession>
<keyword evidence="7" id="KW-0472">Membrane</keyword>
<evidence type="ECO:0000256" key="5">
    <source>
        <dbReference type="PROSITE-ProRule" id="PRU10141"/>
    </source>
</evidence>
<dbReference type="SMART" id="SM00028">
    <property type="entry name" value="TPR"/>
    <property type="match status" value="4"/>
</dbReference>
<dbReference type="PANTHER" id="PTHR43289">
    <property type="entry name" value="MITOGEN-ACTIVATED PROTEIN KINASE KINASE KINASE 20-RELATED"/>
    <property type="match status" value="1"/>
</dbReference>
<evidence type="ECO:0000256" key="1">
    <source>
        <dbReference type="ARBA" id="ARBA00022679"/>
    </source>
</evidence>
<evidence type="ECO:0000259" key="8">
    <source>
        <dbReference type="PROSITE" id="PS50011"/>
    </source>
</evidence>
<dbReference type="InterPro" id="IPR017441">
    <property type="entry name" value="Protein_kinase_ATP_BS"/>
</dbReference>
<dbReference type="InterPro" id="IPR000719">
    <property type="entry name" value="Prot_kinase_dom"/>
</dbReference>
<dbReference type="Proteomes" id="UP000523196">
    <property type="component" value="Unassembled WGS sequence"/>
</dbReference>
<dbReference type="InterPro" id="IPR008271">
    <property type="entry name" value="Ser/Thr_kinase_AS"/>
</dbReference>
<reference evidence="9 10" key="1">
    <citation type="submission" date="2020-08" db="EMBL/GenBank/DDBJ databases">
        <authorList>
            <person name="Xu S."/>
            <person name="Li A."/>
        </authorList>
    </citation>
    <scope>NUCLEOTIDE SEQUENCE [LARGE SCALE GENOMIC DNA]</scope>
    <source>
        <strain evidence="9 10">119BY6-57</strain>
    </source>
</reference>
<evidence type="ECO:0000313" key="10">
    <source>
        <dbReference type="Proteomes" id="UP000523196"/>
    </source>
</evidence>
<dbReference type="CDD" id="cd14014">
    <property type="entry name" value="STKc_PknB_like"/>
    <property type="match status" value="1"/>
</dbReference>
<dbReference type="RefSeq" id="WP_182685570.1">
    <property type="nucleotide sequence ID" value="NZ_JACHTF010000004.1"/>
</dbReference>
<dbReference type="PROSITE" id="PS00108">
    <property type="entry name" value="PROTEIN_KINASE_ST"/>
    <property type="match status" value="1"/>
</dbReference>
<dbReference type="InterPro" id="IPR011009">
    <property type="entry name" value="Kinase-like_dom_sf"/>
</dbReference>
<proteinExistence type="predicted"/>
<evidence type="ECO:0000256" key="6">
    <source>
        <dbReference type="SAM" id="Coils"/>
    </source>
</evidence>
<keyword evidence="2 5" id="KW-0547">Nucleotide-binding</keyword>
<keyword evidence="4 5" id="KW-0067">ATP-binding</keyword>
<dbReference type="PANTHER" id="PTHR43289:SF34">
    <property type="entry name" value="SERINE_THREONINE-PROTEIN KINASE YBDM-RELATED"/>
    <property type="match status" value="1"/>
</dbReference>
<dbReference type="SUPFAM" id="SSF48452">
    <property type="entry name" value="TPR-like"/>
    <property type="match status" value="2"/>
</dbReference>
<dbReference type="SMART" id="SM00220">
    <property type="entry name" value="S_TKc"/>
    <property type="match status" value="1"/>
</dbReference>
<comment type="caution">
    <text evidence="9">The sequence shown here is derived from an EMBL/GenBank/DDBJ whole genome shotgun (WGS) entry which is preliminary data.</text>
</comment>
<keyword evidence="1" id="KW-0808">Transferase</keyword>
<dbReference type="PROSITE" id="PS00107">
    <property type="entry name" value="PROTEIN_KINASE_ATP"/>
    <property type="match status" value="1"/>
</dbReference>
<dbReference type="GO" id="GO:0005524">
    <property type="term" value="F:ATP binding"/>
    <property type="evidence" value="ECO:0007669"/>
    <property type="project" value="UniProtKB-UniRule"/>
</dbReference>
<evidence type="ECO:0000313" key="9">
    <source>
        <dbReference type="EMBL" id="MBB1059964.1"/>
    </source>
</evidence>
<keyword evidence="3 9" id="KW-0418">Kinase</keyword>
<evidence type="ECO:0000256" key="4">
    <source>
        <dbReference type="ARBA" id="ARBA00022840"/>
    </source>
</evidence>
<evidence type="ECO:0000256" key="2">
    <source>
        <dbReference type="ARBA" id="ARBA00022741"/>
    </source>
</evidence>
<dbReference type="Gene3D" id="1.10.510.10">
    <property type="entry name" value="Transferase(Phosphotransferase) domain 1"/>
    <property type="match status" value="1"/>
</dbReference>
<evidence type="ECO:0000256" key="3">
    <source>
        <dbReference type="ARBA" id="ARBA00022777"/>
    </source>
</evidence>
<dbReference type="SUPFAM" id="SSF56112">
    <property type="entry name" value="Protein kinase-like (PK-like)"/>
    <property type="match status" value="1"/>
</dbReference>
<organism evidence="9 10">
    <name type="scientific">Marilutibacter spongiae</name>
    <dbReference type="NCBI Taxonomy" id="2025720"/>
    <lineage>
        <taxon>Bacteria</taxon>
        <taxon>Pseudomonadati</taxon>
        <taxon>Pseudomonadota</taxon>
        <taxon>Gammaproteobacteria</taxon>
        <taxon>Lysobacterales</taxon>
        <taxon>Lysobacteraceae</taxon>
        <taxon>Marilutibacter</taxon>
    </lineage>
</organism>